<proteinExistence type="predicted"/>
<comment type="caution">
    <text evidence="1">The sequence shown here is derived from an EMBL/GenBank/DDBJ whole genome shotgun (WGS) entry which is preliminary data.</text>
</comment>
<name>A0A4C1TXR3_EUMVA</name>
<dbReference type="GO" id="GO:0003676">
    <property type="term" value="F:nucleic acid binding"/>
    <property type="evidence" value="ECO:0007669"/>
    <property type="project" value="InterPro"/>
</dbReference>
<dbReference type="PANTHER" id="PTHR46060">
    <property type="entry name" value="MARINER MOS1 TRANSPOSASE-LIKE PROTEIN"/>
    <property type="match status" value="1"/>
</dbReference>
<organism evidence="1 2">
    <name type="scientific">Eumeta variegata</name>
    <name type="common">Bagworm moth</name>
    <name type="synonym">Eumeta japonica</name>
    <dbReference type="NCBI Taxonomy" id="151549"/>
    <lineage>
        <taxon>Eukaryota</taxon>
        <taxon>Metazoa</taxon>
        <taxon>Ecdysozoa</taxon>
        <taxon>Arthropoda</taxon>
        <taxon>Hexapoda</taxon>
        <taxon>Insecta</taxon>
        <taxon>Pterygota</taxon>
        <taxon>Neoptera</taxon>
        <taxon>Endopterygota</taxon>
        <taxon>Lepidoptera</taxon>
        <taxon>Glossata</taxon>
        <taxon>Ditrysia</taxon>
        <taxon>Tineoidea</taxon>
        <taxon>Psychidae</taxon>
        <taxon>Oiketicinae</taxon>
        <taxon>Eumeta</taxon>
    </lineage>
</organism>
<protein>
    <submittedName>
        <fullName evidence="1">Mariner Mos1 transposase</fullName>
    </submittedName>
</protein>
<dbReference type="EMBL" id="BGZK01000101">
    <property type="protein sequence ID" value="GBP18807.1"/>
    <property type="molecule type" value="Genomic_DNA"/>
</dbReference>
<dbReference type="InterPro" id="IPR052709">
    <property type="entry name" value="Transposase-MT_Hybrid"/>
</dbReference>
<sequence>MHSLNLRNSIPNTIDEIKSSSEGKCPRCYSRHDEIILLHGNARPHVAVPVKNYLKTLDCEVLPHPPYSPDIAPSDCHLFQSMAHALSEQRFTLYENTKRWGDSRIASKDKEFFRLGIRTLPERWKKVVASDEQYFD</sequence>
<evidence type="ECO:0000313" key="2">
    <source>
        <dbReference type="Proteomes" id="UP000299102"/>
    </source>
</evidence>
<evidence type="ECO:0000313" key="1">
    <source>
        <dbReference type="EMBL" id="GBP18807.1"/>
    </source>
</evidence>
<dbReference type="PANTHER" id="PTHR46060:SF1">
    <property type="entry name" value="MARINER MOS1 TRANSPOSASE-LIKE PROTEIN"/>
    <property type="match status" value="1"/>
</dbReference>
<dbReference type="STRING" id="151549.A0A4C1TXR3"/>
<reference evidence="1 2" key="1">
    <citation type="journal article" date="2019" name="Commun. Biol.">
        <title>The bagworm genome reveals a unique fibroin gene that provides high tensile strength.</title>
        <authorList>
            <person name="Kono N."/>
            <person name="Nakamura H."/>
            <person name="Ohtoshi R."/>
            <person name="Tomita M."/>
            <person name="Numata K."/>
            <person name="Arakawa K."/>
        </authorList>
    </citation>
    <scope>NUCLEOTIDE SEQUENCE [LARGE SCALE GENOMIC DNA]</scope>
</reference>
<dbReference type="Proteomes" id="UP000299102">
    <property type="component" value="Unassembled WGS sequence"/>
</dbReference>
<dbReference type="AlphaFoldDB" id="A0A4C1TXR3"/>
<dbReference type="Gene3D" id="3.30.420.10">
    <property type="entry name" value="Ribonuclease H-like superfamily/Ribonuclease H"/>
    <property type="match status" value="1"/>
</dbReference>
<gene>
    <name evidence="1" type="ORF">EVAR_93235_1</name>
</gene>
<dbReference type="InterPro" id="IPR036397">
    <property type="entry name" value="RNaseH_sf"/>
</dbReference>
<accession>A0A4C1TXR3</accession>
<keyword evidence="2" id="KW-1185">Reference proteome</keyword>
<dbReference type="OrthoDB" id="616263at2759"/>